<dbReference type="Pfam" id="PF05848">
    <property type="entry name" value="CtsR"/>
    <property type="match status" value="1"/>
</dbReference>
<keyword evidence="3" id="KW-0678">Repressor</keyword>
<dbReference type="InterPro" id="IPR041902">
    <property type="entry name" value="CtsR_N_sf"/>
</dbReference>
<dbReference type="PATRIC" id="fig|1321820.3.peg.115"/>
<evidence type="ECO:0000256" key="7">
    <source>
        <dbReference type="ARBA" id="ARBA00023163"/>
    </source>
</evidence>
<name>U2QWD4_9BACL</name>
<keyword evidence="7" id="KW-0804">Transcription</keyword>
<evidence type="ECO:0000256" key="5">
    <source>
        <dbReference type="ARBA" id="ARBA00023016"/>
    </source>
</evidence>
<evidence type="ECO:0000256" key="2">
    <source>
        <dbReference type="ARBA" id="ARBA00014129"/>
    </source>
</evidence>
<dbReference type="eggNOG" id="COG4463">
    <property type="taxonomic scope" value="Bacteria"/>
</dbReference>
<reference evidence="9 10" key="1">
    <citation type="submission" date="2013-08" db="EMBL/GenBank/DDBJ databases">
        <authorList>
            <person name="Weinstock G."/>
            <person name="Sodergren E."/>
            <person name="Wylie T."/>
            <person name="Fulton L."/>
            <person name="Fulton R."/>
            <person name="Fronick C."/>
            <person name="O'Laughlin M."/>
            <person name="Godfrey J."/>
            <person name="Miner T."/>
            <person name="Herter B."/>
            <person name="Appelbaum E."/>
            <person name="Cordes M."/>
            <person name="Lek S."/>
            <person name="Wollam A."/>
            <person name="Pepin K.H."/>
            <person name="Palsikar V.B."/>
            <person name="Mitreva M."/>
            <person name="Wilson R.K."/>
        </authorList>
    </citation>
    <scope>NUCLEOTIDE SEQUENCE [LARGE SCALE GENOMIC DNA]</scope>
    <source>
        <strain evidence="9 10">ATCC 700627</strain>
    </source>
</reference>
<accession>U2QWD4</accession>
<dbReference type="Proteomes" id="UP000016637">
    <property type="component" value="Unassembled WGS sequence"/>
</dbReference>
<dbReference type="EMBL" id="AWVP01000006">
    <property type="protein sequence ID" value="ERK60509.1"/>
    <property type="molecule type" value="Genomic_DNA"/>
</dbReference>
<organism evidence="9 10">
    <name type="scientific">Gemella bergeri ATCC 700627</name>
    <dbReference type="NCBI Taxonomy" id="1321820"/>
    <lineage>
        <taxon>Bacteria</taxon>
        <taxon>Bacillati</taxon>
        <taxon>Bacillota</taxon>
        <taxon>Bacilli</taxon>
        <taxon>Bacillales</taxon>
        <taxon>Gemellaceae</taxon>
        <taxon>Gemella</taxon>
    </lineage>
</organism>
<evidence type="ECO:0000256" key="3">
    <source>
        <dbReference type="ARBA" id="ARBA00022491"/>
    </source>
</evidence>
<dbReference type="HOGENOM" id="CLU_118139_0_0_9"/>
<evidence type="ECO:0000313" key="10">
    <source>
        <dbReference type="Proteomes" id="UP000016637"/>
    </source>
</evidence>
<dbReference type="InterPro" id="IPR040465">
    <property type="entry name" value="CtsR_N"/>
</dbReference>
<sequence length="173" mass="20224">MNNNMTDILEQYIKELFNKSTEDYITIKRSNVAQKFDCVPSQLNYVIKTRFTPEHGFIIESKRGGGGFIRITKITLHTGTDYLDYLIDNLPTDIIEIDEAIRITKILLDKEYIDKFDYNHFINSVETVTDVHNQFLELAISDEVAQKMQYATKAQLRNLMIKFLTNIKYNKRG</sequence>
<dbReference type="RefSeq" id="WP_021753193.1">
    <property type="nucleotide sequence ID" value="NZ_KI271850.1"/>
</dbReference>
<protein>
    <recommendedName>
        <fullName evidence="2">Transcriptional regulator CtsR</fullName>
    </recommendedName>
</protein>
<evidence type="ECO:0000256" key="1">
    <source>
        <dbReference type="ARBA" id="ARBA00010189"/>
    </source>
</evidence>
<dbReference type="FunFam" id="3.30.56.130:FF:000001">
    <property type="entry name" value="Transcriptional regulator CtsR"/>
    <property type="match status" value="1"/>
</dbReference>
<comment type="caution">
    <text evidence="9">The sequence shown here is derived from an EMBL/GenBank/DDBJ whole genome shotgun (WGS) entry which is preliminary data.</text>
</comment>
<evidence type="ECO:0000256" key="6">
    <source>
        <dbReference type="ARBA" id="ARBA00023125"/>
    </source>
</evidence>
<evidence type="ECO:0000313" key="9">
    <source>
        <dbReference type="EMBL" id="ERK60509.1"/>
    </source>
</evidence>
<keyword evidence="6" id="KW-0238">DNA-binding</keyword>
<dbReference type="GO" id="GO:0003677">
    <property type="term" value="F:DNA binding"/>
    <property type="evidence" value="ECO:0007669"/>
    <property type="project" value="UniProtKB-KW"/>
</dbReference>
<proteinExistence type="inferred from homology"/>
<keyword evidence="10" id="KW-1185">Reference proteome</keyword>
<keyword evidence="5" id="KW-0346">Stress response</keyword>
<keyword evidence="4" id="KW-0805">Transcription regulation</keyword>
<feature type="domain" description="CtsR N-terminal HTH" evidence="8">
    <location>
        <begin position="4"/>
        <end position="74"/>
    </location>
</feature>
<dbReference type="AlphaFoldDB" id="U2QWD4"/>
<evidence type="ECO:0000256" key="4">
    <source>
        <dbReference type="ARBA" id="ARBA00023015"/>
    </source>
</evidence>
<comment type="similarity">
    <text evidence="1">Belongs to the CtsR family.</text>
</comment>
<evidence type="ECO:0000259" key="8">
    <source>
        <dbReference type="Pfam" id="PF05848"/>
    </source>
</evidence>
<gene>
    <name evidence="9" type="ORF">HMPREF1983_00116</name>
</gene>
<dbReference type="Gene3D" id="3.30.56.130">
    <property type="entry name" value="Transcriptional regulator CtsR, winged HTH domain"/>
    <property type="match status" value="1"/>
</dbReference>